<evidence type="ECO:0000313" key="1">
    <source>
        <dbReference type="EMBL" id="UOA23232.1"/>
    </source>
</evidence>
<dbReference type="Proteomes" id="UP000830781">
    <property type="component" value="Chromosome"/>
</dbReference>
<reference evidence="2" key="1">
    <citation type="journal article" date="2022" name="Microorganisms">
        <title>Beyond the ABCs#Discovery of Three New Plasmid Types in Rhodobacterales (RepQ, RepY, RepW).</title>
        <authorList>
            <person name="Freese H.M."/>
            <person name="Ringel V."/>
            <person name="Overmann J."/>
            <person name="Petersen J."/>
        </authorList>
    </citation>
    <scope>NUCLEOTIDE SEQUENCE [LARGE SCALE GENOMIC DNA]</scope>
    <source>
        <strain evidence="2">DSM 110277</strain>
    </source>
</reference>
<protein>
    <recommendedName>
        <fullName evidence="3">DUF3990 domain-containing protein</fullName>
    </recommendedName>
</protein>
<evidence type="ECO:0000313" key="2">
    <source>
        <dbReference type="Proteomes" id="UP000830781"/>
    </source>
</evidence>
<gene>
    <name evidence="1" type="ORF">DSM110277_01646</name>
</gene>
<dbReference type="Gene3D" id="3.90.175.10">
    <property type="entry name" value="Diphtheria Toxin, domain 1"/>
    <property type="match status" value="1"/>
</dbReference>
<sequence length="143" mass="16049">MPNFDYKSTFHGTSAAFASDLVEGKVDVSNGGGELGQGFYVGDKLYVAKAWAKQKFDSETVVEFRMNDDDFWNFDIEALSYSEAIQQRVNIKAMGTQRSHLFGKDVVWGPIVGGPDIYCDQEKWESGKGQNHLNGRNTGRRIR</sequence>
<accession>A0AAX3AD89</accession>
<proteinExistence type="predicted"/>
<dbReference type="EMBL" id="CP084959">
    <property type="protein sequence ID" value="UOA23232.1"/>
    <property type="molecule type" value="Genomic_DNA"/>
</dbReference>
<dbReference type="AlphaFoldDB" id="A0AAX3AD89"/>
<name>A0AAX3AD89_9RHOB</name>
<evidence type="ECO:0008006" key="3">
    <source>
        <dbReference type="Google" id="ProtNLM"/>
    </source>
</evidence>
<dbReference type="RefSeq" id="WP_243250042.1">
    <property type="nucleotide sequence ID" value="NZ_CP084959.1"/>
</dbReference>
<keyword evidence="2" id="KW-1185">Reference proteome</keyword>
<organism evidence="1 2">
    <name type="scientific">Sulfitobacter pontiacus</name>
    <dbReference type="NCBI Taxonomy" id="60137"/>
    <lineage>
        <taxon>Bacteria</taxon>
        <taxon>Pseudomonadati</taxon>
        <taxon>Pseudomonadota</taxon>
        <taxon>Alphaproteobacteria</taxon>
        <taxon>Rhodobacterales</taxon>
        <taxon>Roseobacteraceae</taxon>
        <taxon>Sulfitobacter</taxon>
    </lineage>
</organism>